<dbReference type="EMBL" id="AZBU02000009">
    <property type="protein sequence ID" value="TKR64647.1"/>
    <property type="molecule type" value="Genomic_DNA"/>
</dbReference>
<comment type="caution">
    <text evidence="1">The sequence shown here is derived from an EMBL/GenBank/DDBJ whole genome shotgun (WGS) entry which is preliminary data.</text>
</comment>
<evidence type="ECO:0000313" key="1">
    <source>
        <dbReference type="EMBL" id="TKR64647.1"/>
    </source>
</evidence>
<organism evidence="1 2">
    <name type="scientific">Steinernema carpocapsae</name>
    <name type="common">Entomopathogenic nematode</name>
    <dbReference type="NCBI Taxonomy" id="34508"/>
    <lineage>
        <taxon>Eukaryota</taxon>
        <taxon>Metazoa</taxon>
        <taxon>Ecdysozoa</taxon>
        <taxon>Nematoda</taxon>
        <taxon>Chromadorea</taxon>
        <taxon>Rhabditida</taxon>
        <taxon>Tylenchina</taxon>
        <taxon>Panagrolaimomorpha</taxon>
        <taxon>Strongyloidoidea</taxon>
        <taxon>Steinernematidae</taxon>
        <taxon>Steinernema</taxon>
    </lineage>
</organism>
<dbReference type="Proteomes" id="UP000298663">
    <property type="component" value="Unassembled WGS sequence"/>
</dbReference>
<keyword evidence="2" id="KW-1185">Reference proteome</keyword>
<sequence length="123" mass="13187">MVGRTRNPSMCTMRLIDQAAIAAEESPAASTSSLKSYSTTCSFAGNSSISVITGHEAAVVLDEKYVAGHIFDLSNGEAYDTTPDENGQLIGVLRGKKMCVQPCSGGNRTAVNRRHVRMHGRRL</sequence>
<gene>
    <name evidence="1" type="ORF">L596_025144</name>
</gene>
<evidence type="ECO:0000313" key="2">
    <source>
        <dbReference type="Proteomes" id="UP000298663"/>
    </source>
</evidence>
<reference evidence="1 2" key="1">
    <citation type="journal article" date="2015" name="Genome Biol.">
        <title>Comparative genomics of Steinernema reveals deeply conserved gene regulatory networks.</title>
        <authorList>
            <person name="Dillman A.R."/>
            <person name="Macchietto M."/>
            <person name="Porter C.F."/>
            <person name="Rogers A."/>
            <person name="Williams B."/>
            <person name="Antoshechkin I."/>
            <person name="Lee M.M."/>
            <person name="Goodwin Z."/>
            <person name="Lu X."/>
            <person name="Lewis E.E."/>
            <person name="Goodrich-Blair H."/>
            <person name="Stock S.P."/>
            <person name="Adams B.J."/>
            <person name="Sternberg P.W."/>
            <person name="Mortazavi A."/>
        </authorList>
    </citation>
    <scope>NUCLEOTIDE SEQUENCE [LARGE SCALE GENOMIC DNA]</scope>
    <source>
        <strain evidence="1 2">ALL</strain>
    </source>
</reference>
<dbReference type="AlphaFoldDB" id="A0A4U5M6Y2"/>
<reference evidence="1 2" key="2">
    <citation type="journal article" date="2019" name="G3 (Bethesda)">
        <title>Hybrid Assembly of the Genome of the Entomopathogenic Nematode Steinernema carpocapsae Identifies the X-Chromosome.</title>
        <authorList>
            <person name="Serra L."/>
            <person name="Macchietto M."/>
            <person name="Macias-Munoz A."/>
            <person name="McGill C.J."/>
            <person name="Rodriguez I.M."/>
            <person name="Rodriguez B."/>
            <person name="Murad R."/>
            <person name="Mortazavi A."/>
        </authorList>
    </citation>
    <scope>NUCLEOTIDE SEQUENCE [LARGE SCALE GENOMIC DNA]</scope>
    <source>
        <strain evidence="1 2">ALL</strain>
    </source>
</reference>
<name>A0A4U5M6Y2_STECR</name>
<accession>A0A4U5M6Y2</accession>
<protein>
    <submittedName>
        <fullName evidence="1">Uncharacterized protein</fullName>
    </submittedName>
</protein>
<proteinExistence type="predicted"/>